<accession>A4C5Y3</accession>
<comment type="subcellular location">
    <subcellularLocation>
        <location evidence="1">Endomembrane system</location>
        <topology evidence="1">Multi-pass membrane protein</topology>
    </subcellularLocation>
</comment>
<evidence type="ECO:0000256" key="9">
    <source>
        <dbReference type="ARBA" id="ARBA00023065"/>
    </source>
</evidence>
<dbReference type="PANTHER" id="PTHR46157:SF4">
    <property type="entry name" value="K(+) EFFLUX ANTIPORTER 3, CHLOROPLASTIC"/>
    <property type="match status" value="1"/>
</dbReference>
<dbReference type="AlphaFoldDB" id="A4C5Y3"/>
<feature type="domain" description="RCK N-terminal" evidence="12">
    <location>
        <begin position="407"/>
        <end position="524"/>
    </location>
</feature>
<dbReference type="eggNOG" id="COG0475">
    <property type="taxonomic scope" value="Bacteria"/>
</dbReference>
<keyword evidence="10 11" id="KW-0472">Membrane</keyword>
<dbReference type="Gene3D" id="3.40.50.720">
    <property type="entry name" value="NAD(P)-binding Rossmann-like Domain"/>
    <property type="match status" value="1"/>
</dbReference>
<organism evidence="14 15">
    <name type="scientific">Pseudoalteromonas tunicata D2</name>
    <dbReference type="NCBI Taxonomy" id="87626"/>
    <lineage>
        <taxon>Bacteria</taxon>
        <taxon>Pseudomonadati</taxon>
        <taxon>Pseudomonadota</taxon>
        <taxon>Gammaproteobacteria</taxon>
        <taxon>Alteromonadales</taxon>
        <taxon>Pseudoalteromonadaceae</taxon>
        <taxon>Pseudoalteromonas</taxon>
    </lineage>
</organism>
<comment type="similarity">
    <text evidence="2">Belongs to the monovalent cation:proton antiporter 2 (CPA2) transporter (TC 2.A.37) family.</text>
</comment>
<keyword evidence="15" id="KW-1185">Reference proteome</keyword>
<keyword evidence="7" id="KW-0630">Potassium</keyword>
<feature type="transmembrane region" description="Helical" evidence="11">
    <location>
        <begin position="6"/>
        <end position="25"/>
    </location>
</feature>
<evidence type="ECO:0000259" key="13">
    <source>
        <dbReference type="PROSITE" id="PS51202"/>
    </source>
</evidence>
<evidence type="ECO:0000256" key="8">
    <source>
        <dbReference type="ARBA" id="ARBA00022989"/>
    </source>
</evidence>
<evidence type="ECO:0000259" key="12">
    <source>
        <dbReference type="PROSITE" id="PS51201"/>
    </source>
</evidence>
<dbReference type="InterPro" id="IPR003148">
    <property type="entry name" value="RCK_N"/>
</dbReference>
<name>A4C5Y3_9GAMM</name>
<dbReference type="InterPro" id="IPR006153">
    <property type="entry name" value="Cation/H_exchanger_TM"/>
</dbReference>
<sequence length="658" mass="73039">MVLQGIFTEIFSLLAIAVVLVWLFKRLNLPPVLAYLAVGVLVGPHALGWISEYQEIHLVAEFGIVFLLFSLGLEFSIPKLMAMRHIVFGLGSAQVVATSCIIIAIVMVYNPHFATAFSIGTLLALSSTAIVVKQLSESGELHTRRGQLAIGILLFQDIAVVPLLIILPLLSGEGEHHLVWALSIALTKGAFVCMLLWAVGKWVLPRLFNEVAQLRTDELFVLTTLLVTLFASGLTHFFGLSMALGAFLAGIMLGESQYRHQLEADIRPFRDILMGLFFVTVGMQLDMSFVWFNAYWILLAVCGLILIKALLIKQLAHFMGETAKDAWATGLMLCQMGEFGFVLIALALQHQLIESSYASLLISIGVISMAMTPYLIDKNQQLAKKLSRGEKSEQDKTAAPNFSTNLTNHVVICGFGRVGQTVARFLKAEAIPYIALDIDPIRVREAQAAGENVQFGHVRQKDILKAAKVDKSRLVIISFADYAKAMSVVSVVRQLSDSVKILVRMRDDQHLIELKNAGVTEVVPESLEASLMLVSHVLFMSGVPVKRILRRVQQERKNRYGILHGYFPGENTDLSAESIGRLEYMHAIAITDDAFAVNKTLGELKLSKRRVEVMGLRRNDNEIDHPTEETLIQAQDILIIRGKPRQVERTERYLLEGD</sequence>
<dbReference type="eggNOG" id="COG1226">
    <property type="taxonomic scope" value="Bacteria"/>
</dbReference>
<dbReference type="InterPro" id="IPR004771">
    <property type="entry name" value="K/H_exchanger"/>
</dbReference>
<evidence type="ECO:0000256" key="10">
    <source>
        <dbReference type="ARBA" id="ARBA00023136"/>
    </source>
</evidence>
<feature type="domain" description="RCK C-terminal" evidence="13">
    <location>
        <begin position="572"/>
        <end position="656"/>
    </location>
</feature>
<evidence type="ECO:0000256" key="3">
    <source>
        <dbReference type="ARBA" id="ARBA00022448"/>
    </source>
</evidence>
<evidence type="ECO:0000256" key="4">
    <source>
        <dbReference type="ARBA" id="ARBA00022449"/>
    </source>
</evidence>
<dbReference type="GO" id="GO:0005886">
    <property type="term" value="C:plasma membrane"/>
    <property type="evidence" value="ECO:0007669"/>
    <property type="project" value="TreeGrafter"/>
</dbReference>
<proteinExistence type="inferred from homology"/>
<dbReference type="FunFam" id="3.40.50.720:FF:000036">
    <property type="entry name" value="Glutathione-regulated potassium-efflux system protein KefB"/>
    <property type="match status" value="1"/>
</dbReference>
<keyword evidence="9" id="KW-0406">Ion transport</keyword>
<evidence type="ECO:0000256" key="7">
    <source>
        <dbReference type="ARBA" id="ARBA00022958"/>
    </source>
</evidence>
<dbReference type="Gene3D" id="1.20.1530.20">
    <property type="match status" value="1"/>
</dbReference>
<dbReference type="GO" id="GO:0008324">
    <property type="term" value="F:monoatomic cation transmembrane transporter activity"/>
    <property type="evidence" value="ECO:0007669"/>
    <property type="project" value="InterPro"/>
</dbReference>
<dbReference type="InterPro" id="IPR036291">
    <property type="entry name" value="NAD(P)-bd_dom_sf"/>
</dbReference>
<feature type="transmembrane region" description="Helical" evidence="11">
    <location>
        <begin position="289"/>
        <end position="311"/>
    </location>
</feature>
<evidence type="ECO:0000256" key="1">
    <source>
        <dbReference type="ARBA" id="ARBA00004127"/>
    </source>
</evidence>
<keyword evidence="3" id="KW-0813">Transport</keyword>
<dbReference type="STRING" id="87626.PTD2_11244"/>
<dbReference type="GO" id="GO:1902600">
    <property type="term" value="P:proton transmembrane transport"/>
    <property type="evidence" value="ECO:0007669"/>
    <property type="project" value="InterPro"/>
</dbReference>
<feature type="transmembrane region" description="Helical" evidence="11">
    <location>
        <begin position="32"/>
        <end position="50"/>
    </location>
</feature>
<evidence type="ECO:0000256" key="2">
    <source>
        <dbReference type="ARBA" id="ARBA00005551"/>
    </source>
</evidence>
<dbReference type="EMBL" id="AAOH01000002">
    <property type="protein sequence ID" value="EAR29387.1"/>
    <property type="molecule type" value="Genomic_DNA"/>
</dbReference>
<dbReference type="Pfam" id="PF00999">
    <property type="entry name" value="Na_H_Exchanger"/>
    <property type="match status" value="1"/>
</dbReference>
<dbReference type="GO" id="GO:0006813">
    <property type="term" value="P:potassium ion transport"/>
    <property type="evidence" value="ECO:0007669"/>
    <property type="project" value="UniProtKB-KW"/>
</dbReference>
<dbReference type="PROSITE" id="PS51201">
    <property type="entry name" value="RCK_N"/>
    <property type="match status" value="1"/>
</dbReference>
<feature type="transmembrane region" description="Helical" evidence="11">
    <location>
        <begin position="56"/>
        <end position="75"/>
    </location>
</feature>
<dbReference type="HOGENOM" id="CLU_005126_9_0_6"/>
<feature type="transmembrane region" description="Helical" evidence="11">
    <location>
        <begin position="219"/>
        <end position="252"/>
    </location>
</feature>
<dbReference type="Proteomes" id="UP000006201">
    <property type="component" value="Unassembled WGS sequence"/>
</dbReference>
<dbReference type="GO" id="GO:0012505">
    <property type="term" value="C:endomembrane system"/>
    <property type="evidence" value="ECO:0007669"/>
    <property type="project" value="UniProtKB-SubCell"/>
</dbReference>
<dbReference type="InterPro" id="IPR038770">
    <property type="entry name" value="Na+/solute_symporter_sf"/>
</dbReference>
<gene>
    <name evidence="14" type="ORF">PTD2_11244</name>
</gene>
<feature type="transmembrane region" description="Helical" evidence="11">
    <location>
        <begin position="148"/>
        <end position="171"/>
    </location>
</feature>
<dbReference type="Pfam" id="PF02080">
    <property type="entry name" value="TrkA_C"/>
    <property type="match status" value="1"/>
</dbReference>
<feature type="transmembrane region" description="Helical" evidence="11">
    <location>
        <begin position="177"/>
        <end position="199"/>
    </location>
</feature>
<comment type="caution">
    <text evidence="14">The sequence shown here is derived from an EMBL/GenBank/DDBJ whole genome shotgun (WGS) entry which is preliminary data.</text>
</comment>
<dbReference type="SUPFAM" id="SSF51735">
    <property type="entry name" value="NAD(P)-binding Rossmann-fold domains"/>
    <property type="match status" value="1"/>
</dbReference>
<dbReference type="Pfam" id="PF02254">
    <property type="entry name" value="TrkA_N"/>
    <property type="match status" value="1"/>
</dbReference>
<evidence type="ECO:0000313" key="15">
    <source>
        <dbReference type="Proteomes" id="UP000006201"/>
    </source>
</evidence>
<evidence type="ECO:0000256" key="5">
    <source>
        <dbReference type="ARBA" id="ARBA00022538"/>
    </source>
</evidence>
<evidence type="ECO:0000256" key="6">
    <source>
        <dbReference type="ARBA" id="ARBA00022692"/>
    </source>
</evidence>
<keyword evidence="6 11" id="KW-0812">Transmembrane</keyword>
<evidence type="ECO:0000256" key="11">
    <source>
        <dbReference type="SAM" id="Phobius"/>
    </source>
</evidence>
<dbReference type="NCBIfam" id="TIGR00932">
    <property type="entry name" value="2a37"/>
    <property type="match status" value="1"/>
</dbReference>
<reference evidence="14 15" key="1">
    <citation type="submission" date="2006-02" db="EMBL/GenBank/DDBJ databases">
        <authorList>
            <person name="Moran M.A."/>
            <person name="Kjelleberg S."/>
            <person name="Egan S."/>
            <person name="Saunders N."/>
            <person name="Thomas T."/>
            <person name="Ferriera S."/>
            <person name="Johnson J."/>
            <person name="Kravitz S."/>
            <person name="Halpern A."/>
            <person name="Remington K."/>
            <person name="Beeson K."/>
            <person name="Tran B."/>
            <person name="Rogers Y.-H."/>
            <person name="Friedman R."/>
            <person name="Venter J.C."/>
        </authorList>
    </citation>
    <scope>NUCLEOTIDE SEQUENCE [LARGE SCALE GENOMIC DNA]</scope>
    <source>
        <strain evidence="14 15">D2</strain>
    </source>
</reference>
<keyword evidence="4" id="KW-0050">Antiport</keyword>
<dbReference type="GO" id="GO:0015297">
    <property type="term" value="F:antiporter activity"/>
    <property type="evidence" value="ECO:0007669"/>
    <property type="project" value="UniProtKB-KW"/>
</dbReference>
<dbReference type="InterPro" id="IPR006037">
    <property type="entry name" value="RCK_C"/>
</dbReference>
<dbReference type="InterPro" id="IPR036721">
    <property type="entry name" value="RCK_C_sf"/>
</dbReference>
<dbReference type="PROSITE" id="PS51202">
    <property type="entry name" value="RCK_C"/>
    <property type="match status" value="1"/>
</dbReference>
<dbReference type="Gene3D" id="3.30.70.1450">
    <property type="entry name" value="Regulator of K+ conductance, C-terminal domain"/>
    <property type="match status" value="1"/>
</dbReference>
<evidence type="ECO:0000313" key="14">
    <source>
        <dbReference type="EMBL" id="EAR29387.1"/>
    </source>
</evidence>
<protein>
    <submittedName>
        <fullName evidence="14">Putative Glutathione-regulated potassium-efflux system protein KefB</fullName>
    </submittedName>
</protein>
<feature type="transmembrane region" description="Helical" evidence="11">
    <location>
        <begin position="356"/>
        <end position="376"/>
    </location>
</feature>
<keyword evidence="8 11" id="KW-1133">Transmembrane helix</keyword>
<feature type="transmembrane region" description="Helical" evidence="11">
    <location>
        <begin position="331"/>
        <end position="350"/>
    </location>
</feature>
<feature type="transmembrane region" description="Helical" evidence="11">
    <location>
        <begin position="87"/>
        <end position="109"/>
    </location>
</feature>
<dbReference type="SUPFAM" id="SSF116726">
    <property type="entry name" value="TrkA C-terminal domain-like"/>
    <property type="match status" value="1"/>
</dbReference>
<dbReference type="PANTHER" id="PTHR46157">
    <property type="entry name" value="K(+) EFFLUX ANTIPORTER 3, CHLOROPLASTIC"/>
    <property type="match status" value="1"/>
</dbReference>
<keyword evidence="5" id="KW-0633">Potassium transport</keyword>